<comment type="function">
    <text evidence="1">This protein is probably a specific topoisomerase involved in initiating replication. This protein is specifically required and may be rate-limiting for replication of the plasmid in vivo.</text>
</comment>
<evidence type="ECO:0000256" key="2">
    <source>
        <dbReference type="ARBA" id="ARBA00008374"/>
    </source>
</evidence>
<accession>A0A1X1IRJ4</accession>
<evidence type="ECO:0000256" key="1">
    <source>
        <dbReference type="ARBA" id="ARBA00002548"/>
    </source>
</evidence>
<evidence type="ECO:0000256" key="4">
    <source>
        <dbReference type="ARBA" id="ARBA00022705"/>
    </source>
</evidence>
<name>A0A1X1IRJ4_STROR</name>
<dbReference type="EMBL" id="NCUW01000030">
    <property type="protein sequence ID" value="ORO75613.1"/>
    <property type="molecule type" value="Genomic_DNA"/>
</dbReference>
<protein>
    <recommendedName>
        <fullName evidence="3">Replication initiation protein</fullName>
    </recommendedName>
</protein>
<dbReference type="RefSeq" id="WP_084972168.1">
    <property type="nucleotide sequence ID" value="NZ_NCUW01000030.1"/>
</dbReference>
<feature type="domain" description="Replication initiation protein N-terminal" evidence="5">
    <location>
        <begin position="9"/>
        <end position="97"/>
    </location>
</feature>
<dbReference type="Pfam" id="PF22477">
    <property type="entry name" value="RepD-like_N"/>
    <property type="match status" value="1"/>
</dbReference>
<keyword evidence="4" id="KW-0235">DNA replication</keyword>
<reference evidence="6 7" key="1">
    <citation type="journal article" date="2016" name="Eur. J. Clin. Microbiol. Infect. Dis.">
        <title>Whole genome sequencing as a tool for phylogenetic analysis of clinical strains of Mitis group streptococci.</title>
        <authorList>
            <person name="Rasmussen L.H."/>
            <person name="Dargis R."/>
            <person name="Hojholt K."/>
            <person name="Christensen J.J."/>
            <person name="Skovgaard O."/>
            <person name="Justesen U.S."/>
            <person name="Rosenvinge F.S."/>
            <person name="Moser C."/>
            <person name="Lukjancenko O."/>
            <person name="Rasmussen S."/>
            <person name="Nielsen X.C."/>
        </authorList>
    </citation>
    <scope>NUCLEOTIDE SEQUENCE [LARGE SCALE GENOMIC DNA]</scope>
    <source>
        <strain evidence="6 7">Y_5914_11</strain>
    </source>
</reference>
<evidence type="ECO:0000256" key="3">
    <source>
        <dbReference type="ARBA" id="ARBA00019152"/>
    </source>
</evidence>
<dbReference type="Proteomes" id="UP000194008">
    <property type="component" value="Unassembled WGS sequence"/>
</dbReference>
<comment type="caution">
    <text evidence="6">The sequence shown here is derived from an EMBL/GenBank/DDBJ whole genome shotgun (WGS) entry which is preliminary data.</text>
</comment>
<evidence type="ECO:0000313" key="6">
    <source>
        <dbReference type="EMBL" id="ORO75613.1"/>
    </source>
</evidence>
<comment type="similarity">
    <text evidence="2">Belongs to the plasmid replication initiation factor family.</text>
</comment>
<dbReference type="AlphaFoldDB" id="A0A1X1IRJ4"/>
<gene>
    <name evidence="6" type="ORF">B7709_06595</name>
</gene>
<dbReference type="InterPro" id="IPR054456">
    <property type="entry name" value="RepD-like_N"/>
</dbReference>
<proteinExistence type="inferred from homology"/>
<sequence>MDLKVSLDNITITAEIRHSSFNNFKKLVSNHIAIITQKAMTDMFQAYTKSGGQVILHLEYDKLKGQARNARPFRMEFNPNKLRTVDTEILNTIIPYLEDISITRADLAFDFFNLDCSEFILEKKGRPTATKEWRDKNGKLETKYLGASRSEKQIRLYDKKVEQLTNGSEDERQNAQQYEHWWRLEFQLRSRSVENIFEVIDTIIFKPFYFESLEIETQLYLLALTRDKGIWNKVSKNTRSKYKKILETHQTSDTDYLQLMKNLLHKERPKLEKQLAFYGGR</sequence>
<evidence type="ECO:0000313" key="7">
    <source>
        <dbReference type="Proteomes" id="UP000194008"/>
    </source>
</evidence>
<organism evidence="6 7">
    <name type="scientific">Streptococcus oralis subsp. dentisani</name>
    <dbReference type="NCBI Taxonomy" id="1458253"/>
    <lineage>
        <taxon>Bacteria</taxon>
        <taxon>Bacillati</taxon>
        <taxon>Bacillota</taxon>
        <taxon>Bacilli</taxon>
        <taxon>Lactobacillales</taxon>
        <taxon>Streptococcaceae</taxon>
        <taxon>Streptococcus</taxon>
    </lineage>
</organism>
<evidence type="ECO:0000259" key="5">
    <source>
        <dbReference type="Pfam" id="PF22477"/>
    </source>
</evidence>